<dbReference type="Proteomes" id="UP001500839">
    <property type="component" value="Unassembled WGS sequence"/>
</dbReference>
<keyword evidence="1" id="KW-1133">Transmembrane helix</keyword>
<dbReference type="EMBL" id="BAABKQ010000001">
    <property type="protein sequence ID" value="GAA4803331.1"/>
    <property type="molecule type" value="Genomic_DNA"/>
</dbReference>
<evidence type="ECO:0000313" key="3">
    <source>
        <dbReference type="Proteomes" id="UP001500839"/>
    </source>
</evidence>
<protein>
    <submittedName>
        <fullName evidence="2">Uncharacterized protein</fullName>
    </submittedName>
</protein>
<proteinExistence type="predicted"/>
<evidence type="ECO:0000256" key="1">
    <source>
        <dbReference type="SAM" id="Phobius"/>
    </source>
</evidence>
<organism evidence="2 3">
    <name type="scientific">Tomitella cavernea</name>
    <dbReference type="NCBI Taxonomy" id="1387982"/>
    <lineage>
        <taxon>Bacteria</taxon>
        <taxon>Bacillati</taxon>
        <taxon>Actinomycetota</taxon>
        <taxon>Actinomycetes</taxon>
        <taxon>Mycobacteriales</taxon>
        <taxon>Tomitella</taxon>
    </lineage>
</organism>
<evidence type="ECO:0000313" key="2">
    <source>
        <dbReference type="EMBL" id="GAA4803331.1"/>
    </source>
</evidence>
<keyword evidence="3" id="KW-1185">Reference proteome</keyword>
<feature type="transmembrane region" description="Helical" evidence="1">
    <location>
        <begin position="30"/>
        <end position="55"/>
    </location>
</feature>
<keyword evidence="1" id="KW-0812">Transmembrane</keyword>
<comment type="caution">
    <text evidence="2">The sequence shown here is derived from an EMBL/GenBank/DDBJ whole genome shotgun (WGS) entry which is preliminary data.</text>
</comment>
<sequence length="77" mass="7947">MARSRFGAYAMLDGMTSARVQSNRPASPPWAVRIAVLAAAVAVITVFTGGIAAAVRGARKALPPPAAHPPRVDDPAR</sequence>
<keyword evidence="1" id="KW-0472">Membrane</keyword>
<accession>A0ABP9C2X0</accession>
<name>A0ABP9C2X0_9ACTN</name>
<reference evidence="3" key="1">
    <citation type="journal article" date="2019" name="Int. J. Syst. Evol. Microbiol.">
        <title>The Global Catalogue of Microorganisms (GCM) 10K type strain sequencing project: providing services to taxonomists for standard genome sequencing and annotation.</title>
        <authorList>
            <consortium name="The Broad Institute Genomics Platform"/>
            <consortium name="The Broad Institute Genome Sequencing Center for Infectious Disease"/>
            <person name="Wu L."/>
            <person name="Ma J."/>
        </authorList>
    </citation>
    <scope>NUCLEOTIDE SEQUENCE [LARGE SCALE GENOMIC DNA]</scope>
    <source>
        <strain evidence="3">JCM 18542</strain>
    </source>
</reference>
<gene>
    <name evidence="2" type="ORF">GCM10023353_01930</name>
</gene>